<keyword evidence="9" id="KW-1185">Reference proteome</keyword>
<feature type="region of interest" description="Disordered" evidence="5">
    <location>
        <begin position="299"/>
        <end position="318"/>
    </location>
</feature>
<evidence type="ECO:0000256" key="3">
    <source>
        <dbReference type="ARBA" id="ARBA00022989"/>
    </source>
</evidence>
<evidence type="ECO:0000256" key="4">
    <source>
        <dbReference type="ARBA" id="ARBA00023136"/>
    </source>
</evidence>
<comment type="caution">
    <text evidence="8">The sequence shown here is derived from an EMBL/GenBank/DDBJ whole genome shotgun (WGS) entry which is preliminary data.</text>
</comment>
<keyword evidence="7" id="KW-0732">Signal</keyword>
<protein>
    <recommendedName>
        <fullName evidence="10">Mid2 domain-containing protein</fullName>
    </recommendedName>
</protein>
<dbReference type="Proteomes" id="UP000185904">
    <property type="component" value="Unassembled WGS sequence"/>
</dbReference>
<sequence length="318" mass="32310">MADMRRLPSGALRLLAILSALFYLTSADEFTNPASGTTDLSIHYTVGDKVVITWDSSLEAITLLVSHWNGGDVGALLSNVQNTGSYTWTIGKDDNIDDAAIESSPNFVLLIRDPTGADNSGISGWVDGQLSSPGFIIQSNNVVSSSSSSSSSSSTTSTSTSTSTAISTSSTTSSVSSITSSPSAVTTPPSSPSLTDAGGASITSAAPVPVTAGSSGLSTGAKVGIGVAAGVGGLLLIGLGIFLGLRWARKTKTRRHPEVSHVDDGMVPTTGPYYPPPAPPQMGSLSKTSGYGFQPVSELPTTGPYSQGNRPIHELGGA</sequence>
<dbReference type="RefSeq" id="XP_022503628.1">
    <property type="nucleotide sequence ID" value="XM_022640571.1"/>
</dbReference>
<evidence type="ECO:0000256" key="6">
    <source>
        <dbReference type="SAM" id="Phobius"/>
    </source>
</evidence>
<feature type="compositionally biased region" description="Low complexity" evidence="5">
    <location>
        <begin position="144"/>
        <end position="188"/>
    </location>
</feature>
<evidence type="ECO:0000313" key="8">
    <source>
        <dbReference type="EMBL" id="OAL38616.1"/>
    </source>
</evidence>
<gene>
    <name evidence="8" type="ORF">AYO20_02266</name>
</gene>
<reference evidence="8 9" key="1">
    <citation type="submission" date="2016-03" db="EMBL/GenBank/DDBJ databases">
        <title>The draft genome sequence of Fonsecaea nubica causative agent of cutaneous subcutaneous infection in human host.</title>
        <authorList>
            <person name="Costa F."/>
            <person name="Sybren D.H."/>
            <person name="Raittz R.T."/>
            <person name="Weiss V.A."/>
            <person name="Leao A.C."/>
            <person name="Gomes R."/>
            <person name="De Souza E.M."/>
            <person name="Pedrosa F.O."/>
            <person name="Steffens M.B."/>
            <person name="Bombassaro A."/>
            <person name="Tadra-Sfeir M.Z."/>
            <person name="Moreno L.F."/>
            <person name="Najafzadeh M.J."/>
            <person name="Felipe M.S."/>
            <person name="Teixeira M."/>
            <person name="Sun J."/>
            <person name="Xi L."/>
            <person name="Castro M.A."/>
            <person name="Vicente V.A."/>
        </authorList>
    </citation>
    <scope>NUCLEOTIDE SEQUENCE [LARGE SCALE GENOMIC DNA]</scope>
    <source>
        <strain evidence="8 9">CBS 269.64</strain>
    </source>
</reference>
<evidence type="ECO:0008006" key="10">
    <source>
        <dbReference type="Google" id="ProtNLM"/>
    </source>
</evidence>
<keyword evidence="4 6" id="KW-0472">Membrane</keyword>
<accession>A0A178DA40</accession>
<dbReference type="PANTHER" id="PTHR15549:SF33">
    <property type="entry name" value="MEMBRANE PROTEIN WSC4, PUTATIVE (AFU_ORTHOLOGUE AFUA_5G09020)-RELATED"/>
    <property type="match status" value="1"/>
</dbReference>
<dbReference type="AlphaFoldDB" id="A0A178DA40"/>
<evidence type="ECO:0000256" key="2">
    <source>
        <dbReference type="ARBA" id="ARBA00022692"/>
    </source>
</evidence>
<evidence type="ECO:0000256" key="5">
    <source>
        <dbReference type="SAM" id="MobiDB-lite"/>
    </source>
</evidence>
<dbReference type="GeneID" id="34585690"/>
<keyword evidence="2 6" id="KW-0812">Transmembrane</keyword>
<keyword evidence="3 6" id="KW-1133">Transmembrane helix</keyword>
<dbReference type="OrthoDB" id="4834814at2759"/>
<feature type="signal peptide" evidence="7">
    <location>
        <begin position="1"/>
        <end position="27"/>
    </location>
</feature>
<dbReference type="EMBL" id="LVCJ01000009">
    <property type="protein sequence ID" value="OAL38616.1"/>
    <property type="molecule type" value="Genomic_DNA"/>
</dbReference>
<feature type="chain" id="PRO_5008084165" description="Mid2 domain-containing protein" evidence="7">
    <location>
        <begin position="28"/>
        <end position="318"/>
    </location>
</feature>
<dbReference type="GO" id="GO:0016020">
    <property type="term" value="C:membrane"/>
    <property type="evidence" value="ECO:0007669"/>
    <property type="project" value="UniProtKB-SubCell"/>
</dbReference>
<feature type="transmembrane region" description="Helical" evidence="6">
    <location>
        <begin position="223"/>
        <end position="245"/>
    </location>
</feature>
<feature type="region of interest" description="Disordered" evidence="5">
    <location>
        <begin position="144"/>
        <end position="198"/>
    </location>
</feature>
<feature type="compositionally biased region" description="Polar residues" evidence="5">
    <location>
        <begin position="299"/>
        <end position="309"/>
    </location>
</feature>
<evidence type="ECO:0000256" key="7">
    <source>
        <dbReference type="SAM" id="SignalP"/>
    </source>
</evidence>
<name>A0A178DA40_9EURO</name>
<dbReference type="PANTHER" id="PTHR15549">
    <property type="entry name" value="PAIRED IMMUNOGLOBULIN-LIKE TYPE 2 RECEPTOR"/>
    <property type="match status" value="1"/>
</dbReference>
<dbReference type="GO" id="GO:0071944">
    <property type="term" value="C:cell periphery"/>
    <property type="evidence" value="ECO:0007669"/>
    <property type="project" value="UniProtKB-ARBA"/>
</dbReference>
<organism evidence="8 9">
    <name type="scientific">Fonsecaea nubica</name>
    <dbReference type="NCBI Taxonomy" id="856822"/>
    <lineage>
        <taxon>Eukaryota</taxon>
        <taxon>Fungi</taxon>
        <taxon>Dikarya</taxon>
        <taxon>Ascomycota</taxon>
        <taxon>Pezizomycotina</taxon>
        <taxon>Eurotiomycetes</taxon>
        <taxon>Chaetothyriomycetidae</taxon>
        <taxon>Chaetothyriales</taxon>
        <taxon>Herpotrichiellaceae</taxon>
        <taxon>Fonsecaea</taxon>
    </lineage>
</organism>
<dbReference type="InterPro" id="IPR051694">
    <property type="entry name" value="Immunoregulatory_rcpt-like"/>
</dbReference>
<proteinExistence type="predicted"/>
<comment type="subcellular location">
    <subcellularLocation>
        <location evidence="1">Membrane</location>
        <topology evidence="1">Single-pass membrane protein</topology>
    </subcellularLocation>
</comment>
<evidence type="ECO:0000256" key="1">
    <source>
        <dbReference type="ARBA" id="ARBA00004167"/>
    </source>
</evidence>
<evidence type="ECO:0000313" key="9">
    <source>
        <dbReference type="Proteomes" id="UP000185904"/>
    </source>
</evidence>